<dbReference type="EMBL" id="AJVK01014060">
    <property type="status" value="NOT_ANNOTATED_CDS"/>
    <property type="molecule type" value="Genomic_DNA"/>
</dbReference>
<accession>A0A1B0DCM7</accession>
<evidence type="ECO:0000313" key="3">
    <source>
        <dbReference type="Proteomes" id="UP000092462"/>
    </source>
</evidence>
<dbReference type="VEuPathDB" id="VectorBase:PPAI005566"/>
<proteinExistence type="predicted"/>
<dbReference type="Proteomes" id="UP000092462">
    <property type="component" value="Unassembled WGS sequence"/>
</dbReference>
<sequence>ESELIEVLWKQDVDLGFSLAPPSTSLKKEESHSAEDDAEKLNALLELKNEKSEDTEKDEEFDHDWPNLPIDAETG</sequence>
<name>A0A1B0DCM7_PHLPP</name>
<protein>
    <submittedName>
        <fullName evidence="2">Uncharacterized protein</fullName>
    </submittedName>
</protein>
<organism evidence="2 3">
    <name type="scientific">Phlebotomus papatasi</name>
    <name type="common">Sandfly</name>
    <dbReference type="NCBI Taxonomy" id="29031"/>
    <lineage>
        <taxon>Eukaryota</taxon>
        <taxon>Metazoa</taxon>
        <taxon>Ecdysozoa</taxon>
        <taxon>Arthropoda</taxon>
        <taxon>Hexapoda</taxon>
        <taxon>Insecta</taxon>
        <taxon>Pterygota</taxon>
        <taxon>Neoptera</taxon>
        <taxon>Endopterygota</taxon>
        <taxon>Diptera</taxon>
        <taxon>Nematocera</taxon>
        <taxon>Psychodoidea</taxon>
        <taxon>Psychodidae</taxon>
        <taxon>Phlebotomus</taxon>
        <taxon>Phlebotomus</taxon>
    </lineage>
</organism>
<keyword evidence="3" id="KW-1185">Reference proteome</keyword>
<dbReference type="EnsemblMetazoa" id="PPAI005566-RA">
    <property type="protein sequence ID" value="PPAI005566-PA"/>
    <property type="gene ID" value="PPAI005566"/>
</dbReference>
<reference evidence="2" key="1">
    <citation type="submission" date="2022-08" db="UniProtKB">
        <authorList>
            <consortium name="EnsemblMetazoa"/>
        </authorList>
    </citation>
    <scope>IDENTIFICATION</scope>
    <source>
        <strain evidence="2">Israel</strain>
    </source>
</reference>
<dbReference type="AlphaFoldDB" id="A0A1B0DCM7"/>
<evidence type="ECO:0000313" key="2">
    <source>
        <dbReference type="EnsemblMetazoa" id="PPAI005566-PA"/>
    </source>
</evidence>
<evidence type="ECO:0000256" key="1">
    <source>
        <dbReference type="SAM" id="MobiDB-lite"/>
    </source>
</evidence>
<feature type="region of interest" description="Disordered" evidence="1">
    <location>
        <begin position="46"/>
        <end position="75"/>
    </location>
</feature>
<dbReference type="VEuPathDB" id="VectorBase:PPAPM1_001347"/>